<dbReference type="EMBL" id="PRDK01000006">
    <property type="protein sequence ID" value="MBE8714516.1"/>
    <property type="molecule type" value="Genomic_DNA"/>
</dbReference>
<protein>
    <submittedName>
        <fullName evidence="8">ABC transporter permease</fullName>
    </submittedName>
</protein>
<evidence type="ECO:0000256" key="5">
    <source>
        <dbReference type="ARBA" id="ARBA00023136"/>
    </source>
</evidence>
<reference evidence="8" key="1">
    <citation type="submission" date="2018-02" db="EMBL/GenBank/DDBJ databases">
        <authorList>
            <person name="Vasarhelyi B.M."/>
            <person name="Deshmukh S."/>
            <person name="Balint B."/>
            <person name="Kukolya J."/>
        </authorList>
    </citation>
    <scope>NUCLEOTIDE SEQUENCE</scope>
    <source>
        <strain evidence="8">KB22</strain>
    </source>
</reference>
<sequence length="439" mass="48797">MNKILLIIQREYLSRVKKKSFLLITFIFPILFIGGYAAVIYFSIKSKEDKHAFVRVIDEQGSVANQLENNKNLTFVTTNESLQQEIAALPKNEDKGNTNLLYIPKDFYESRKIEFLSAGKPNISIQGKVSDQLSDIIKTNAYKSMGINADSIKSVNSDVIIASKEVLATGEEKDGQTGIAMGIAFVLCIIIYFAVFLYGVQVMRGVIEEKTSRIIEVIISSVKPFQLMMGKIVGIGMVGITQFLLWIILSTGLLTVATTFLINKEDVAAQMTQNSPIQDVEKVSQSSGFDFNTALESINFPEIITCFLIFFIGGYLLYSALFAAVGSAVDSETEANQFTMPITLPLLITYALSFAVLTDDPNGTLATWLSFIPFTSPIAMIVRIPFGVPLWEIITSAVILFATFIFVAWVAARIYRVGILMYGKKASFKEMIKWFNYKA</sequence>
<dbReference type="Pfam" id="PF12698">
    <property type="entry name" value="ABC2_membrane_3"/>
    <property type="match status" value="1"/>
</dbReference>
<organism evidence="8 9">
    <name type="scientific">Sphingobacterium hungaricum</name>
    <dbReference type="NCBI Taxonomy" id="2082723"/>
    <lineage>
        <taxon>Bacteria</taxon>
        <taxon>Pseudomonadati</taxon>
        <taxon>Bacteroidota</taxon>
        <taxon>Sphingobacteriia</taxon>
        <taxon>Sphingobacteriales</taxon>
        <taxon>Sphingobacteriaceae</taxon>
        <taxon>Sphingobacterium</taxon>
    </lineage>
</organism>
<dbReference type="PANTHER" id="PTHR30294">
    <property type="entry name" value="MEMBRANE COMPONENT OF ABC TRANSPORTER YHHJ-RELATED"/>
    <property type="match status" value="1"/>
</dbReference>
<dbReference type="Proteomes" id="UP000616201">
    <property type="component" value="Unassembled WGS sequence"/>
</dbReference>
<keyword evidence="2" id="KW-1003">Cell membrane</keyword>
<dbReference type="PANTHER" id="PTHR30294:SF29">
    <property type="entry name" value="MULTIDRUG ABC TRANSPORTER PERMEASE YBHS-RELATED"/>
    <property type="match status" value="1"/>
</dbReference>
<evidence type="ECO:0000259" key="7">
    <source>
        <dbReference type="Pfam" id="PF12698"/>
    </source>
</evidence>
<gene>
    <name evidence="8" type="ORF">C4F49_12575</name>
</gene>
<keyword evidence="3 6" id="KW-0812">Transmembrane</keyword>
<evidence type="ECO:0000313" key="9">
    <source>
        <dbReference type="Proteomes" id="UP000616201"/>
    </source>
</evidence>
<name>A0A928V035_9SPHI</name>
<dbReference type="RefSeq" id="WP_196936226.1">
    <property type="nucleotide sequence ID" value="NZ_MU158698.1"/>
</dbReference>
<accession>A0A928V035</accession>
<keyword evidence="4 6" id="KW-1133">Transmembrane helix</keyword>
<proteinExistence type="predicted"/>
<feature type="transmembrane region" description="Helical" evidence="6">
    <location>
        <begin position="365"/>
        <end position="384"/>
    </location>
</feature>
<evidence type="ECO:0000256" key="2">
    <source>
        <dbReference type="ARBA" id="ARBA00022475"/>
    </source>
</evidence>
<feature type="transmembrane region" description="Helical" evidence="6">
    <location>
        <begin position="243"/>
        <end position="262"/>
    </location>
</feature>
<comment type="subcellular location">
    <subcellularLocation>
        <location evidence="1">Cell membrane</location>
        <topology evidence="1">Multi-pass membrane protein</topology>
    </subcellularLocation>
</comment>
<dbReference type="GO" id="GO:0005886">
    <property type="term" value="C:plasma membrane"/>
    <property type="evidence" value="ECO:0007669"/>
    <property type="project" value="UniProtKB-SubCell"/>
</dbReference>
<keyword evidence="9" id="KW-1185">Reference proteome</keyword>
<dbReference type="AlphaFoldDB" id="A0A928V035"/>
<evidence type="ECO:0000313" key="8">
    <source>
        <dbReference type="EMBL" id="MBE8714516.1"/>
    </source>
</evidence>
<feature type="transmembrane region" description="Helical" evidence="6">
    <location>
        <begin position="214"/>
        <end position="237"/>
    </location>
</feature>
<feature type="domain" description="ABC-2 type transporter transmembrane" evidence="7">
    <location>
        <begin position="19"/>
        <end position="412"/>
    </location>
</feature>
<feature type="transmembrane region" description="Helical" evidence="6">
    <location>
        <begin position="179"/>
        <end position="202"/>
    </location>
</feature>
<keyword evidence="5 6" id="KW-0472">Membrane</keyword>
<dbReference type="SUPFAM" id="SSF53850">
    <property type="entry name" value="Periplasmic binding protein-like II"/>
    <property type="match status" value="1"/>
</dbReference>
<feature type="transmembrane region" description="Helical" evidence="6">
    <location>
        <begin position="390"/>
        <end position="415"/>
    </location>
</feature>
<feature type="transmembrane region" description="Helical" evidence="6">
    <location>
        <begin position="338"/>
        <end position="358"/>
    </location>
</feature>
<dbReference type="Gene3D" id="3.40.190.10">
    <property type="entry name" value="Periplasmic binding protein-like II"/>
    <property type="match status" value="1"/>
</dbReference>
<feature type="transmembrane region" description="Helical" evidence="6">
    <location>
        <begin position="303"/>
        <end position="326"/>
    </location>
</feature>
<evidence type="ECO:0000256" key="3">
    <source>
        <dbReference type="ARBA" id="ARBA00022692"/>
    </source>
</evidence>
<evidence type="ECO:0000256" key="1">
    <source>
        <dbReference type="ARBA" id="ARBA00004651"/>
    </source>
</evidence>
<evidence type="ECO:0000256" key="4">
    <source>
        <dbReference type="ARBA" id="ARBA00022989"/>
    </source>
</evidence>
<evidence type="ECO:0000256" key="6">
    <source>
        <dbReference type="SAM" id="Phobius"/>
    </source>
</evidence>
<dbReference type="InterPro" id="IPR013525">
    <property type="entry name" value="ABC2_TM"/>
</dbReference>
<dbReference type="GO" id="GO:0140359">
    <property type="term" value="F:ABC-type transporter activity"/>
    <property type="evidence" value="ECO:0007669"/>
    <property type="project" value="InterPro"/>
</dbReference>
<feature type="transmembrane region" description="Helical" evidence="6">
    <location>
        <begin position="21"/>
        <end position="44"/>
    </location>
</feature>
<comment type="caution">
    <text evidence="8">The sequence shown here is derived from an EMBL/GenBank/DDBJ whole genome shotgun (WGS) entry which is preliminary data.</text>
</comment>
<dbReference type="InterPro" id="IPR051449">
    <property type="entry name" value="ABC-2_transporter_component"/>
</dbReference>